<name>G3HIS8_CRIGR</name>
<proteinExistence type="predicted"/>
<accession>G3HIS8</accession>
<protein>
    <submittedName>
        <fullName evidence="1">Uncharacterized protein</fullName>
    </submittedName>
</protein>
<sequence>MGVGVSTQSSTFTKGYVCSGVTVTRDRLNVSLFLGPTSYWELPGSYSTVSK</sequence>
<dbReference type="AlphaFoldDB" id="G3HIS8"/>
<gene>
    <name evidence="1" type="ORF">I79_010555</name>
</gene>
<dbReference type="Proteomes" id="UP000001075">
    <property type="component" value="Unassembled WGS sequence"/>
</dbReference>
<dbReference type="EMBL" id="JH000409">
    <property type="protein sequence ID" value="EGW10049.1"/>
    <property type="molecule type" value="Genomic_DNA"/>
</dbReference>
<dbReference type="InParanoid" id="G3HIS8"/>
<evidence type="ECO:0000313" key="1">
    <source>
        <dbReference type="EMBL" id="EGW10049.1"/>
    </source>
</evidence>
<evidence type="ECO:0000313" key="2">
    <source>
        <dbReference type="Proteomes" id="UP000001075"/>
    </source>
</evidence>
<organism evidence="1 2">
    <name type="scientific">Cricetulus griseus</name>
    <name type="common">Chinese hamster</name>
    <name type="synonym">Cricetulus barabensis griseus</name>
    <dbReference type="NCBI Taxonomy" id="10029"/>
    <lineage>
        <taxon>Eukaryota</taxon>
        <taxon>Metazoa</taxon>
        <taxon>Chordata</taxon>
        <taxon>Craniata</taxon>
        <taxon>Vertebrata</taxon>
        <taxon>Euteleostomi</taxon>
        <taxon>Mammalia</taxon>
        <taxon>Eutheria</taxon>
        <taxon>Euarchontoglires</taxon>
        <taxon>Glires</taxon>
        <taxon>Rodentia</taxon>
        <taxon>Myomorpha</taxon>
        <taxon>Muroidea</taxon>
        <taxon>Cricetidae</taxon>
        <taxon>Cricetinae</taxon>
        <taxon>Cricetulus</taxon>
    </lineage>
</organism>
<reference evidence="2" key="1">
    <citation type="journal article" date="2011" name="Nat. Biotechnol.">
        <title>The genomic sequence of the Chinese hamster ovary (CHO)-K1 cell line.</title>
        <authorList>
            <person name="Xu X."/>
            <person name="Nagarajan H."/>
            <person name="Lewis N.E."/>
            <person name="Pan S."/>
            <person name="Cai Z."/>
            <person name="Liu X."/>
            <person name="Chen W."/>
            <person name="Xie M."/>
            <person name="Wang W."/>
            <person name="Hammond S."/>
            <person name="Andersen M.R."/>
            <person name="Neff N."/>
            <person name="Passarelli B."/>
            <person name="Koh W."/>
            <person name="Fan H.C."/>
            <person name="Wang J."/>
            <person name="Gui Y."/>
            <person name="Lee K.H."/>
            <person name="Betenbaugh M.J."/>
            <person name="Quake S.R."/>
            <person name="Famili I."/>
            <person name="Palsson B.O."/>
            <person name="Wang J."/>
        </authorList>
    </citation>
    <scope>NUCLEOTIDE SEQUENCE [LARGE SCALE GENOMIC DNA]</scope>
    <source>
        <strain evidence="2">CHO K1 cell line</strain>
    </source>
</reference>